<reference evidence="2" key="1">
    <citation type="submission" date="2023-07" db="EMBL/GenBank/DDBJ databases">
        <authorList>
            <person name="Kim M."/>
        </authorList>
    </citation>
    <scope>NUCLEOTIDE SEQUENCE</scope>
    <source>
        <strain evidence="2">BIUV-7</strain>
    </source>
</reference>
<evidence type="ECO:0000259" key="1">
    <source>
        <dbReference type="Pfam" id="PF13924"/>
    </source>
</evidence>
<keyword evidence="3" id="KW-1185">Reference proteome</keyword>
<protein>
    <submittedName>
        <fullName evidence="2">Lipocalin-like domain-containing protein</fullName>
    </submittedName>
</protein>
<name>A0ABT8Y757_9SPHN</name>
<dbReference type="InterPro" id="IPR024311">
    <property type="entry name" value="Lipocalin-like"/>
</dbReference>
<accession>A0ABT8Y757</accession>
<organism evidence="2 3">
    <name type="scientific">Sphingomonas natans</name>
    <dbReference type="NCBI Taxonomy" id="3063330"/>
    <lineage>
        <taxon>Bacteria</taxon>
        <taxon>Pseudomonadati</taxon>
        <taxon>Pseudomonadota</taxon>
        <taxon>Alphaproteobacteria</taxon>
        <taxon>Sphingomonadales</taxon>
        <taxon>Sphingomonadaceae</taxon>
        <taxon>Sphingomonas</taxon>
    </lineage>
</organism>
<evidence type="ECO:0000313" key="3">
    <source>
        <dbReference type="Proteomes" id="UP001169764"/>
    </source>
</evidence>
<dbReference type="Pfam" id="PF13924">
    <property type="entry name" value="Lipocalin_5"/>
    <property type="match status" value="1"/>
</dbReference>
<proteinExistence type="predicted"/>
<feature type="domain" description="Lipocalin-like" evidence="1">
    <location>
        <begin position="33"/>
        <end position="149"/>
    </location>
</feature>
<comment type="caution">
    <text evidence="2">The sequence shown here is derived from an EMBL/GenBank/DDBJ whole genome shotgun (WGS) entry which is preliminary data.</text>
</comment>
<gene>
    <name evidence="2" type="ORF">Q4F19_07190</name>
</gene>
<evidence type="ECO:0000313" key="2">
    <source>
        <dbReference type="EMBL" id="MDO6414161.1"/>
    </source>
</evidence>
<dbReference type="RefSeq" id="WP_303541158.1">
    <property type="nucleotide sequence ID" value="NZ_JAUOTP010000003.1"/>
</dbReference>
<dbReference type="EMBL" id="JAUOTP010000003">
    <property type="protein sequence ID" value="MDO6414161.1"/>
    <property type="molecule type" value="Genomic_DNA"/>
</dbReference>
<dbReference type="Proteomes" id="UP001169764">
    <property type="component" value="Unassembled WGS sequence"/>
</dbReference>
<sequence length="167" mass="18900">MLTSLTIMPPVFASQHAVTQTDHAAPVDEWGLVGTWRLVRFENMSKDGAVKTPYGAHPRGYFMYDKTGHLSVQIMRDPPLPAFAADSKKPTDAEKTQAYGAFVSYFGTYRVDKVNHLIHHEVEGALDTTYTNTDQIRPYKLSGDTLIIEADDLKDGTHYYRELHRVR</sequence>